<name>A0ABP8DVD3_9ACTN</name>
<proteinExistence type="predicted"/>
<organism evidence="2 3">
    <name type="scientific">Dactylosporangium darangshiense</name>
    <dbReference type="NCBI Taxonomy" id="579108"/>
    <lineage>
        <taxon>Bacteria</taxon>
        <taxon>Bacillati</taxon>
        <taxon>Actinomycetota</taxon>
        <taxon>Actinomycetes</taxon>
        <taxon>Micromonosporales</taxon>
        <taxon>Micromonosporaceae</taxon>
        <taxon>Dactylosporangium</taxon>
    </lineage>
</organism>
<keyword evidence="3" id="KW-1185">Reference proteome</keyword>
<feature type="domain" description="Transposase IS116/IS110/IS902 C-terminal" evidence="1">
    <location>
        <begin position="60"/>
        <end position="142"/>
    </location>
</feature>
<dbReference type="PANTHER" id="PTHR33055">
    <property type="entry name" value="TRANSPOSASE FOR INSERTION SEQUENCE ELEMENT IS1111A"/>
    <property type="match status" value="1"/>
</dbReference>
<accession>A0ABP8DVD3</accession>
<evidence type="ECO:0000313" key="2">
    <source>
        <dbReference type="EMBL" id="GAA4263869.1"/>
    </source>
</evidence>
<dbReference type="Proteomes" id="UP001500620">
    <property type="component" value="Unassembled WGS sequence"/>
</dbReference>
<comment type="caution">
    <text evidence="2">The sequence shown here is derived from an EMBL/GenBank/DDBJ whole genome shotgun (WGS) entry which is preliminary data.</text>
</comment>
<dbReference type="InterPro" id="IPR003346">
    <property type="entry name" value="Transposase_20"/>
</dbReference>
<gene>
    <name evidence="2" type="ORF">GCM10022255_112320</name>
</gene>
<evidence type="ECO:0000259" key="1">
    <source>
        <dbReference type="Pfam" id="PF02371"/>
    </source>
</evidence>
<protein>
    <recommendedName>
        <fullName evidence="1">Transposase IS116/IS110/IS902 C-terminal domain-containing protein</fullName>
    </recommendedName>
</protein>
<sequence length="201" mass="21866">MRIVRMLFAALSDPAGVFEHRLGALERIALVLDDWFDTHRRLADTETRMTAVLNELHLTELVTSITGLSAIGAAAILAETGDPNRFTSARALVKHASLAPREKLSGTYIGRTKLTGQGRPGLRLAAWRAVWGAQRANPVYAARFTHLTTRAQNKLTTTQAQAVIGAAILRQLHAVVTTGRAWDPIIATQGTERRTVMPIAA</sequence>
<evidence type="ECO:0000313" key="3">
    <source>
        <dbReference type="Proteomes" id="UP001500620"/>
    </source>
</evidence>
<dbReference type="Pfam" id="PF02371">
    <property type="entry name" value="Transposase_20"/>
    <property type="match status" value="1"/>
</dbReference>
<dbReference type="InterPro" id="IPR047650">
    <property type="entry name" value="Transpos_IS110"/>
</dbReference>
<dbReference type="EMBL" id="BAABAT010000082">
    <property type="protein sequence ID" value="GAA4263869.1"/>
    <property type="molecule type" value="Genomic_DNA"/>
</dbReference>
<reference evidence="3" key="1">
    <citation type="journal article" date="2019" name="Int. J. Syst. Evol. Microbiol.">
        <title>The Global Catalogue of Microorganisms (GCM) 10K type strain sequencing project: providing services to taxonomists for standard genome sequencing and annotation.</title>
        <authorList>
            <consortium name="The Broad Institute Genomics Platform"/>
            <consortium name="The Broad Institute Genome Sequencing Center for Infectious Disease"/>
            <person name="Wu L."/>
            <person name="Ma J."/>
        </authorList>
    </citation>
    <scope>NUCLEOTIDE SEQUENCE [LARGE SCALE GENOMIC DNA]</scope>
    <source>
        <strain evidence="3">JCM 17441</strain>
    </source>
</reference>
<dbReference type="PANTHER" id="PTHR33055:SF3">
    <property type="entry name" value="PUTATIVE TRANSPOSASE FOR IS117-RELATED"/>
    <property type="match status" value="1"/>
</dbReference>